<accession>G7YLM3</accession>
<evidence type="ECO:0000313" key="2">
    <source>
        <dbReference type="EMBL" id="GAA53854.1"/>
    </source>
</evidence>
<dbReference type="AlphaFoldDB" id="G7YLM3"/>
<evidence type="ECO:0000256" key="1">
    <source>
        <dbReference type="SAM" id="MobiDB-lite"/>
    </source>
</evidence>
<dbReference type="Proteomes" id="UP000008909">
    <property type="component" value="Unassembled WGS sequence"/>
</dbReference>
<feature type="non-terminal residue" evidence="2">
    <location>
        <position position="1"/>
    </location>
</feature>
<keyword evidence="3" id="KW-1185">Reference proteome</keyword>
<feature type="region of interest" description="Disordered" evidence="1">
    <location>
        <begin position="122"/>
        <end position="189"/>
    </location>
</feature>
<feature type="compositionally biased region" description="Basic residues" evidence="1">
    <location>
        <begin position="23"/>
        <end position="32"/>
    </location>
</feature>
<name>G7YLM3_CLOSI</name>
<evidence type="ECO:0000313" key="3">
    <source>
        <dbReference type="Proteomes" id="UP000008909"/>
    </source>
</evidence>
<feature type="compositionally biased region" description="Polar residues" evidence="1">
    <location>
        <begin position="128"/>
        <end position="140"/>
    </location>
</feature>
<sequence>NSFASTCAASGIFSVVRNSKTSEKHRKNRKKTNRPDSHTAAQSSCSTNRCLDKLTPNFLILYVISCCLLSCHAFQSVDGKPLPGPSERQRAYRYPAYGGAAPPTRILMPPLDLGFRGQISSEEKHTRQNNLASNYQSDESAGQRWSPETFQYAERPQQSQSGYGRFAVDRPQSEGTHQQPAKVGQYPYSNGYAQDQWSPNNGYETNHQYPVQYLQSRDPTAMLSPLGQPNGQYVGTKPTRYSGPMQQTNMRQNMLYQPPYPMLGENMNGPVAFAPSTPNRNPYSSYGQPRPPPWYGTYGQQPPMPPAYYSYDNMAPYPRLDASNIQRSPTQYGPTNVLGHQSNYDVVTEEEIERRLKEYNDYLASNNKKKEPATRSKNVIFVTGDLLYDPGASVLLIIRSHDRLIGQTMQEPSTLFRYSVFDAKNITTQIGHDNRNIEGFRHQSSFSPRSFFTGSLVTAENLEIEQYNMILREFRSVQGKKTSTDASALFVVRFRMQVKLGSVKARQKVGSIRFYPPPYLRVRKQFKICNNVEDADIQETHDNPWRFLFKFVVNEVVRKKLKGPQNHSVLLIAEENLVDLNYADEVLPIFEDQGQAKALLNKLTTNVSSLSICHASTKCKLMLQNGKFQLASYARSVPSTCLMDPPVEGSNFIVISIIDSTTSMFNTDSSLLNNRDFLKASL</sequence>
<organism evidence="2 3">
    <name type="scientific">Clonorchis sinensis</name>
    <name type="common">Chinese liver fluke</name>
    <dbReference type="NCBI Taxonomy" id="79923"/>
    <lineage>
        <taxon>Eukaryota</taxon>
        <taxon>Metazoa</taxon>
        <taxon>Spiralia</taxon>
        <taxon>Lophotrochozoa</taxon>
        <taxon>Platyhelminthes</taxon>
        <taxon>Trematoda</taxon>
        <taxon>Digenea</taxon>
        <taxon>Opisthorchiida</taxon>
        <taxon>Opisthorchiata</taxon>
        <taxon>Opisthorchiidae</taxon>
        <taxon>Clonorchis</taxon>
    </lineage>
</organism>
<gene>
    <name evidence="2" type="ORF">CLF_111318</name>
</gene>
<dbReference type="EMBL" id="DF143616">
    <property type="protein sequence ID" value="GAA53854.1"/>
    <property type="molecule type" value="Genomic_DNA"/>
</dbReference>
<proteinExistence type="predicted"/>
<reference key="2">
    <citation type="submission" date="2011-10" db="EMBL/GenBank/DDBJ databases">
        <title>The genome and transcriptome sequence of Clonorchis sinensis provide insights into the carcinogenic liver fluke.</title>
        <authorList>
            <person name="Wang X."/>
            <person name="Huang Y."/>
            <person name="Chen W."/>
            <person name="Liu H."/>
            <person name="Guo L."/>
            <person name="Chen Y."/>
            <person name="Luo F."/>
            <person name="Zhou W."/>
            <person name="Sun J."/>
            <person name="Mao Q."/>
            <person name="Liang P."/>
            <person name="Zhou C."/>
            <person name="Tian Y."/>
            <person name="Men J."/>
            <person name="Lv X."/>
            <person name="Huang L."/>
            <person name="Zhou J."/>
            <person name="Hu Y."/>
            <person name="Li R."/>
            <person name="Zhang F."/>
            <person name="Lei H."/>
            <person name="Li X."/>
            <person name="Hu X."/>
            <person name="Liang C."/>
            <person name="Xu J."/>
            <person name="Wu Z."/>
            <person name="Yu X."/>
        </authorList>
    </citation>
    <scope>NUCLEOTIDE SEQUENCE</scope>
    <source>
        <strain>Henan</strain>
    </source>
</reference>
<reference evidence="2" key="1">
    <citation type="journal article" date="2011" name="Genome Biol.">
        <title>The draft genome of the carcinogenic human liver fluke Clonorchis sinensis.</title>
        <authorList>
            <person name="Wang X."/>
            <person name="Chen W."/>
            <person name="Huang Y."/>
            <person name="Sun J."/>
            <person name="Men J."/>
            <person name="Liu H."/>
            <person name="Luo F."/>
            <person name="Guo L."/>
            <person name="Lv X."/>
            <person name="Deng C."/>
            <person name="Zhou C."/>
            <person name="Fan Y."/>
            <person name="Li X."/>
            <person name="Huang L."/>
            <person name="Hu Y."/>
            <person name="Liang C."/>
            <person name="Hu X."/>
            <person name="Xu J."/>
            <person name="Yu X."/>
        </authorList>
    </citation>
    <scope>NUCLEOTIDE SEQUENCE [LARGE SCALE GENOMIC DNA]</scope>
    <source>
        <strain evidence="2">Henan</strain>
    </source>
</reference>
<feature type="region of interest" description="Disordered" evidence="1">
    <location>
        <begin position="18"/>
        <end position="43"/>
    </location>
</feature>
<protein>
    <submittedName>
        <fullName evidence="2">Uncharacterized protein</fullName>
    </submittedName>
</protein>